<keyword evidence="11" id="KW-1185">Reference proteome</keyword>
<feature type="transmembrane region" description="Helical" evidence="9">
    <location>
        <begin position="189"/>
        <end position="218"/>
    </location>
</feature>
<feature type="transmembrane region" description="Helical" evidence="9">
    <location>
        <begin position="47"/>
        <end position="73"/>
    </location>
</feature>
<evidence type="ECO:0000256" key="6">
    <source>
        <dbReference type="ARBA" id="ARBA00023136"/>
    </source>
</evidence>
<dbReference type="PROSITE" id="PS50262">
    <property type="entry name" value="G_PROTEIN_RECEP_F1_2"/>
    <property type="match status" value="1"/>
</dbReference>
<organism evidence="11 12">
    <name type="scientific">Aplysia californica</name>
    <name type="common">California sea hare</name>
    <dbReference type="NCBI Taxonomy" id="6500"/>
    <lineage>
        <taxon>Eukaryota</taxon>
        <taxon>Metazoa</taxon>
        <taxon>Spiralia</taxon>
        <taxon>Lophotrochozoa</taxon>
        <taxon>Mollusca</taxon>
        <taxon>Gastropoda</taxon>
        <taxon>Heterobranchia</taxon>
        <taxon>Euthyneura</taxon>
        <taxon>Tectipleura</taxon>
        <taxon>Aplysiida</taxon>
        <taxon>Aplysioidea</taxon>
        <taxon>Aplysiidae</taxon>
        <taxon>Aplysia</taxon>
    </lineage>
</organism>
<feature type="transmembrane region" description="Helical" evidence="9">
    <location>
        <begin position="12"/>
        <end position="35"/>
    </location>
</feature>
<gene>
    <name evidence="12" type="primary">LOC101860394</name>
</gene>
<proteinExistence type="predicted"/>
<evidence type="ECO:0000256" key="9">
    <source>
        <dbReference type="SAM" id="Phobius"/>
    </source>
</evidence>
<evidence type="ECO:0000256" key="1">
    <source>
        <dbReference type="ARBA" id="ARBA00004651"/>
    </source>
</evidence>
<reference evidence="12" key="1">
    <citation type="submission" date="2025-08" db="UniProtKB">
        <authorList>
            <consortium name="RefSeq"/>
        </authorList>
    </citation>
    <scope>IDENTIFICATION</scope>
</reference>
<feature type="transmembrane region" description="Helical" evidence="9">
    <location>
        <begin position="138"/>
        <end position="157"/>
    </location>
</feature>
<evidence type="ECO:0000256" key="4">
    <source>
        <dbReference type="ARBA" id="ARBA00022989"/>
    </source>
</evidence>
<dbReference type="InterPro" id="IPR017452">
    <property type="entry name" value="GPCR_Rhodpsn_7TM"/>
</dbReference>
<dbReference type="RefSeq" id="XP_005093858.1">
    <property type="nucleotide sequence ID" value="XM_005093801.1"/>
</dbReference>
<feature type="domain" description="G-protein coupled receptors family 1 profile" evidence="10">
    <location>
        <begin position="31"/>
        <end position="320"/>
    </location>
</feature>
<dbReference type="SUPFAM" id="SSF81321">
    <property type="entry name" value="Family A G protein-coupled receptor-like"/>
    <property type="match status" value="1"/>
</dbReference>
<keyword evidence="8" id="KW-0807">Transducer</keyword>
<dbReference type="Gene3D" id="1.20.1070.10">
    <property type="entry name" value="Rhodopsin 7-helix transmembrane proteins"/>
    <property type="match status" value="1"/>
</dbReference>
<keyword evidence="4 9" id="KW-1133">Transmembrane helix</keyword>
<feature type="transmembrane region" description="Helical" evidence="9">
    <location>
        <begin position="258"/>
        <end position="280"/>
    </location>
</feature>
<keyword evidence="7" id="KW-0675">Receptor</keyword>
<dbReference type="InterPro" id="IPR019430">
    <property type="entry name" value="7TM_GPCR_serpentine_rcpt_Srx"/>
</dbReference>
<keyword evidence="5" id="KW-0297">G-protein coupled receptor</keyword>
<dbReference type="Proteomes" id="UP000694888">
    <property type="component" value="Unplaced"/>
</dbReference>
<comment type="subcellular location">
    <subcellularLocation>
        <location evidence="1">Cell membrane</location>
        <topology evidence="1">Multi-pass membrane protein</topology>
    </subcellularLocation>
</comment>
<dbReference type="PANTHER" id="PTHR24230">
    <property type="entry name" value="G-PROTEIN COUPLED RECEPTOR"/>
    <property type="match status" value="1"/>
</dbReference>
<feature type="transmembrane region" description="Helical" evidence="9">
    <location>
        <begin position="93"/>
        <end position="117"/>
    </location>
</feature>
<evidence type="ECO:0000256" key="2">
    <source>
        <dbReference type="ARBA" id="ARBA00022475"/>
    </source>
</evidence>
<evidence type="ECO:0000313" key="12">
    <source>
        <dbReference type="RefSeq" id="XP_005093858.1"/>
    </source>
</evidence>
<dbReference type="GeneID" id="101860394"/>
<evidence type="ECO:0000256" key="5">
    <source>
        <dbReference type="ARBA" id="ARBA00023040"/>
    </source>
</evidence>
<protein>
    <submittedName>
        <fullName evidence="12">Uncharacterized protein LOC101860394</fullName>
    </submittedName>
</protein>
<evidence type="ECO:0000256" key="8">
    <source>
        <dbReference type="ARBA" id="ARBA00023224"/>
    </source>
</evidence>
<evidence type="ECO:0000259" key="10">
    <source>
        <dbReference type="PROSITE" id="PS50262"/>
    </source>
</evidence>
<evidence type="ECO:0000313" key="11">
    <source>
        <dbReference type="Proteomes" id="UP000694888"/>
    </source>
</evidence>
<keyword evidence="6 9" id="KW-0472">Membrane</keyword>
<name>A0ABM0JHM8_APLCA</name>
<keyword evidence="2" id="KW-1003">Cell membrane</keyword>
<accession>A0ABM0JHM8</accession>
<dbReference type="Pfam" id="PF10328">
    <property type="entry name" value="7TM_GPCR_Srx"/>
    <property type="match status" value="1"/>
</dbReference>
<keyword evidence="3 9" id="KW-0812">Transmembrane</keyword>
<sequence>MEGLLSDEDFAIFQHVNAYAGITFSVLGIGSNFLNIKTFVAMGLDDAVTVSFLGLSISDFFISIIMFCIGISMSFHAIELSLGIRYTYDPFMIVLFFTNVGIALYIVTVLTTLYLAVARCMCVAKPLHFKHVFTKSRSIAILTVFFVFCVGIYIPVFNSLGIAKTFNPVLNGTRYTIWFRQGDEEAKDVIYFITHVVIPFGTQIIVIVCIVVMAWNLIQSSRFRQQTSKSQADGKEAEDANSSSVKLSGKELQAVQQVVLISIIFAVFNMPMILIGVFGITEPEFDAVWGKHRYARMYYAGHFMRRVCEQINSAVNIFIYYSYNTKFRKFCKFC</sequence>
<evidence type="ECO:0000256" key="3">
    <source>
        <dbReference type="ARBA" id="ARBA00022692"/>
    </source>
</evidence>
<evidence type="ECO:0000256" key="7">
    <source>
        <dbReference type="ARBA" id="ARBA00023170"/>
    </source>
</evidence>